<evidence type="ECO:0000313" key="2">
    <source>
        <dbReference type="EMBL" id="OJJ31467.1"/>
    </source>
</evidence>
<gene>
    <name evidence="2" type="ORF">ASPWEDRAFT_45397</name>
</gene>
<dbReference type="EMBL" id="KV878216">
    <property type="protein sequence ID" value="OJJ31467.1"/>
    <property type="molecule type" value="Genomic_DNA"/>
</dbReference>
<evidence type="ECO:0000313" key="3">
    <source>
        <dbReference type="Proteomes" id="UP000184383"/>
    </source>
</evidence>
<dbReference type="Proteomes" id="UP000184383">
    <property type="component" value="Unassembled WGS sequence"/>
</dbReference>
<evidence type="ECO:0000256" key="1">
    <source>
        <dbReference type="SAM" id="Phobius"/>
    </source>
</evidence>
<keyword evidence="1" id="KW-1133">Transmembrane helix</keyword>
<reference evidence="3" key="1">
    <citation type="journal article" date="2017" name="Genome Biol.">
        <title>Comparative genomics reveals high biological diversity and specific adaptations in the industrially and medically important fungal genus Aspergillus.</title>
        <authorList>
            <person name="de Vries R.P."/>
            <person name="Riley R."/>
            <person name="Wiebenga A."/>
            <person name="Aguilar-Osorio G."/>
            <person name="Amillis S."/>
            <person name="Uchima C.A."/>
            <person name="Anderluh G."/>
            <person name="Asadollahi M."/>
            <person name="Askin M."/>
            <person name="Barry K."/>
            <person name="Battaglia E."/>
            <person name="Bayram O."/>
            <person name="Benocci T."/>
            <person name="Braus-Stromeyer S.A."/>
            <person name="Caldana C."/>
            <person name="Canovas D."/>
            <person name="Cerqueira G.C."/>
            <person name="Chen F."/>
            <person name="Chen W."/>
            <person name="Choi C."/>
            <person name="Clum A."/>
            <person name="Dos Santos R.A."/>
            <person name="Damasio A.R."/>
            <person name="Diallinas G."/>
            <person name="Emri T."/>
            <person name="Fekete E."/>
            <person name="Flipphi M."/>
            <person name="Freyberg S."/>
            <person name="Gallo A."/>
            <person name="Gournas C."/>
            <person name="Habgood R."/>
            <person name="Hainaut M."/>
            <person name="Harispe M.L."/>
            <person name="Henrissat B."/>
            <person name="Hilden K.S."/>
            <person name="Hope R."/>
            <person name="Hossain A."/>
            <person name="Karabika E."/>
            <person name="Karaffa L."/>
            <person name="Karanyi Z."/>
            <person name="Krasevec N."/>
            <person name="Kuo A."/>
            <person name="Kusch H."/>
            <person name="LaButti K."/>
            <person name="Lagendijk E.L."/>
            <person name="Lapidus A."/>
            <person name="Levasseur A."/>
            <person name="Lindquist E."/>
            <person name="Lipzen A."/>
            <person name="Logrieco A.F."/>
            <person name="MacCabe A."/>
            <person name="Maekelae M.R."/>
            <person name="Malavazi I."/>
            <person name="Melin P."/>
            <person name="Meyer V."/>
            <person name="Mielnichuk N."/>
            <person name="Miskei M."/>
            <person name="Molnar A.P."/>
            <person name="Mule G."/>
            <person name="Ngan C.Y."/>
            <person name="Orejas M."/>
            <person name="Orosz E."/>
            <person name="Ouedraogo J.P."/>
            <person name="Overkamp K.M."/>
            <person name="Park H.-S."/>
            <person name="Perrone G."/>
            <person name="Piumi F."/>
            <person name="Punt P.J."/>
            <person name="Ram A.F."/>
            <person name="Ramon A."/>
            <person name="Rauscher S."/>
            <person name="Record E."/>
            <person name="Riano-Pachon D.M."/>
            <person name="Robert V."/>
            <person name="Roehrig J."/>
            <person name="Ruller R."/>
            <person name="Salamov A."/>
            <person name="Salih N.S."/>
            <person name="Samson R.A."/>
            <person name="Sandor E."/>
            <person name="Sanguinetti M."/>
            <person name="Schuetze T."/>
            <person name="Sepcic K."/>
            <person name="Shelest E."/>
            <person name="Sherlock G."/>
            <person name="Sophianopoulou V."/>
            <person name="Squina F.M."/>
            <person name="Sun H."/>
            <person name="Susca A."/>
            <person name="Todd R.B."/>
            <person name="Tsang A."/>
            <person name="Unkles S.E."/>
            <person name="van de Wiele N."/>
            <person name="van Rossen-Uffink D."/>
            <person name="Oliveira J.V."/>
            <person name="Vesth T.C."/>
            <person name="Visser J."/>
            <person name="Yu J.-H."/>
            <person name="Zhou M."/>
            <person name="Andersen M.R."/>
            <person name="Archer D.B."/>
            <person name="Baker S.E."/>
            <person name="Benoit I."/>
            <person name="Brakhage A.A."/>
            <person name="Braus G.H."/>
            <person name="Fischer R."/>
            <person name="Frisvad J.C."/>
            <person name="Goldman G.H."/>
            <person name="Houbraken J."/>
            <person name="Oakley B."/>
            <person name="Pocsi I."/>
            <person name="Scazzocchio C."/>
            <person name="Seiboth B."/>
            <person name="vanKuyk P.A."/>
            <person name="Wortman J."/>
            <person name="Dyer P.S."/>
            <person name="Grigoriev I.V."/>
        </authorList>
    </citation>
    <scope>NUCLEOTIDE SEQUENCE [LARGE SCALE GENOMIC DNA]</scope>
    <source>
        <strain evidence="3">DTO 134E9</strain>
    </source>
</reference>
<organism evidence="2 3">
    <name type="scientific">Aspergillus wentii DTO 134E9</name>
    <dbReference type="NCBI Taxonomy" id="1073089"/>
    <lineage>
        <taxon>Eukaryota</taxon>
        <taxon>Fungi</taxon>
        <taxon>Dikarya</taxon>
        <taxon>Ascomycota</taxon>
        <taxon>Pezizomycotina</taxon>
        <taxon>Eurotiomycetes</taxon>
        <taxon>Eurotiomycetidae</taxon>
        <taxon>Eurotiales</taxon>
        <taxon>Aspergillaceae</taxon>
        <taxon>Aspergillus</taxon>
        <taxon>Aspergillus subgen. Cremei</taxon>
    </lineage>
</organism>
<dbReference type="VEuPathDB" id="FungiDB:ASPWEDRAFT_45397"/>
<name>A0A1L9R9D6_ASPWE</name>
<proteinExistence type="predicted"/>
<dbReference type="RefSeq" id="XP_040685144.1">
    <property type="nucleotide sequence ID" value="XM_040836531.1"/>
</dbReference>
<dbReference type="AlphaFoldDB" id="A0A1L9R9D6"/>
<keyword evidence="1" id="KW-0812">Transmembrane</keyword>
<keyword evidence="3" id="KW-1185">Reference proteome</keyword>
<dbReference type="GeneID" id="63752379"/>
<keyword evidence="1" id="KW-0472">Membrane</keyword>
<accession>A0A1L9R9D6</accession>
<protein>
    <submittedName>
        <fullName evidence="2">Uncharacterized protein</fullName>
    </submittedName>
</protein>
<feature type="transmembrane region" description="Helical" evidence="1">
    <location>
        <begin position="12"/>
        <end position="30"/>
    </location>
</feature>
<sequence length="64" mass="7426">MKDQSPLGLFLHAYFMLSYPTTICYIEYISSGFENRRALKLAVSRLPRCKKTKLAHQASCEIER</sequence>